<dbReference type="RefSeq" id="WP_278502997.1">
    <property type="nucleotide sequence ID" value="NZ_CP122439.1"/>
</dbReference>
<dbReference type="InterPro" id="IPR002938">
    <property type="entry name" value="FAD-bd"/>
</dbReference>
<dbReference type="GO" id="GO:0016491">
    <property type="term" value="F:oxidoreductase activity"/>
    <property type="evidence" value="ECO:0007669"/>
    <property type="project" value="UniProtKB-KW"/>
</dbReference>
<gene>
    <name evidence="3" type="ORF">GXX48_22350</name>
</gene>
<comment type="caution">
    <text evidence="3">The sequence shown here is derived from an EMBL/GenBank/DDBJ whole genome shotgun (WGS) entry which is preliminary data.</text>
</comment>
<dbReference type="Proteomes" id="UP000551563">
    <property type="component" value="Unassembled WGS sequence"/>
</dbReference>
<proteinExistence type="predicted"/>
<name>A0A7V6PGC7_9HYPH</name>
<sequence>MTQPVTSHSNSIKTDCVIAGGGPAGLMLGLLLARSGVSVTVLEKHPDFLRDFRGDTIHPSTLQIMHELGLLDGLLTLPHTKAYRLHAEIGGQDITIADFSKIPARCRFIAFMPQWEFLDYIAREAAKYPNFKLIMPANVVELIERDGNVTGLVAATPDETINISAKLVVGADGRNSVVRAKAHMEIESFGSPSEILWMKLSHLPDDPPFTMGHGGPRQGFVMIDRGDYWQCGYVLRQQTFAEVKQKGLDAFREAVAKVSPLPADRMGEIHTWDDVHLLSVRIDRLKKWWKPGLLCIGDAAHAMSPIGGFGVNLAIQDAVAAANILAAPLKGNDALSRHLAAVEARRRFPTKATQKLQLMMRSDRRKRETKNARPDGPPAFMRHLARWPILAHLAGRLIGVGFRPEHVRSK</sequence>
<dbReference type="InterPro" id="IPR050631">
    <property type="entry name" value="PheA/TfdB_FAD_monoxygenase"/>
</dbReference>
<protein>
    <submittedName>
        <fullName evidence="3">FAD-dependent oxidoreductase</fullName>
    </submittedName>
</protein>
<evidence type="ECO:0000259" key="2">
    <source>
        <dbReference type="Pfam" id="PF01494"/>
    </source>
</evidence>
<dbReference type="AlphaFoldDB" id="A0A7V6PGC7"/>
<accession>A0A7V6PGC7</accession>
<dbReference type="EMBL" id="DUMN01000638">
    <property type="protein sequence ID" value="HHV70345.1"/>
    <property type="molecule type" value="Genomic_DNA"/>
</dbReference>
<evidence type="ECO:0000256" key="1">
    <source>
        <dbReference type="ARBA" id="ARBA00023002"/>
    </source>
</evidence>
<evidence type="ECO:0000313" key="3">
    <source>
        <dbReference type="EMBL" id="HHV70345.1"/>
    </source>
</evidence>
<evidence type="ECO:0000313" key="4">
    <source>
        <dbReference type="Proteomes" id="UP000551563"/>
    </source>
</evidence>
<dbReference type="PRINTS" id="PR00420">
    <property type="entry name" value="RNGMNOXGNASE"/>
</dbReference>
<dbReference type="PANTHER" id="PTHR43476:SF5">
    <property type="entry name" value="FAD-DEPENDENT MONOOXYGENASE"/>
    <property type="match status" value="1"/>
</dbReference>
<organism evidence="3 4">
    <name type="scientific">Brucella intermedia</name>
    <dbReference type="NCBI Taxonomy" id="94625"/>
    <lineage>
        <taxon>Bacteria</taxon>
        <taxon>Pseudomonadati</taxon>
        <taxon>Pseudomonadota</taxon>
        <taxon>Alphaproteobacteria</taxon>
        <taxon>Hyphomicrobiales</taxon>
        <taxon>Brucellaceae</taxon>
        <taxon>Brucella/Ochrobactrum group</taxon>
        <taxon>Brucella</taxon>
    </lineage>
</organism>
<dbReference type="Pfam" id="PF01494">
    <property type="entry name" value="FAD_binding_3"/>
    <property type="match status" value="1"/>
</dbReference>
<dbReference type="NCBIfam" id="NF004835">
    <property type="entry name" value="PRK06185.1-4"/>
    <property type="match status" value="1"/>
</dbReference>
<dbReference type="Gene3D" id="3.50.50.60">
    <property type="entry name" value="FAD/NAD(P)-binding domain"/>
    <property type="match status" value="2"/>
</dbReference>
<keyword evidence="1" id="KW-0560">Oxidoreductase</keyword>
<dbReference type="NCBIfam" id="NF004834">
    <property type="entry name" value="PRK06185.1-3"/>
    <property type="match status" value="1"/>
</dbReference>
<dbReference type="SUPFAM" id="SSF51905">
    <property type="entry name" value="FAD/NAD(P)-binding domain"/>
    <property type="match status" value="1"/>
</dbReference>
<reference evidence="3 4" key="1">
    <citation type="journal article" date="2020" name="Biotechnol. Biofuels">
        <title>New insights from the biogas microbiome by comprehensive genome-resolved metagenomics of nearly 1600 species originating from multiple anaerobic digesters.</title>
        <authorList>
            <person name="Campanaro S."/>
            <person name="Treu L."/>
            <person name="Rodriguez-R L.M."/>
            <person name="Kovalovszki A."/>
            <person name="Ziels R.M."/>
            <person name="Maus I."/>
            <person name="Zhu X."/>
            <person name="Kougias P.G."/>
            <person name="Basile A."/>
            <person name="Luo G."/>
            <person name="Schluter A."/>
            <person name="Konstantinidis K.T."/>
            <person name="Angelidaki I."/>
        </authorList>
    </citation>
    <scope>NUCLEOTIDE SEQUENCE [LARGE SCALE GENOMIC DNA]</scope>
    <source>
        <strain evidence="3">AS04akNAM_66</strain>
    </source>
</reference>
<dbReference type="GO" id="GO:0071949">
    <property type="term" value="F:FAD binding"/>
    <property type="evidence" value="ECO:0007669"/>
    <property type="project" value="InterPro"/>
</dbReference>
<feature type="domain" description="FAD-binding" evidence="2">
    <location>
        <begin position="13"/>
        <end position="354"/>
    </location>
</feature>
<dbReference type="PANTHER" id="PTHR43476">
    <property type="entry name" value="3-(3-HYDROXY-PHENYL)PROPIONATE/3-HYDROXYCINNAMIC ACID HYDROXYLASE"/>
    <property type="match status" value="1"/>
</dbReference>
<dbReference type="InterPro" id="IPR036188">
    <property type="entry name" value="FAD/NAD-bd_sf"/>
</dbReference>